<organism evidence="1 2">
    <name type="scientific">Okeanomitos corallinicola TIOX110</name>
    <dbReference type="NCBI Taxonomy" id="3133117"/>
    <lineage>
        <taxon>Bacteria</taxon>
        <taxon>Bacillati</taxon>
        <taxon>Cyanobacteriota</taxon>
        <taxon>Cyanophyceae</taxon>
        <taxon>Nostocales</taxon>
        <taxon>Aphanizomenonaceae</taxon>
        <taxon>Okeanomitos</taxon>
    </lineage>
</organism>
<dbReference type="RefSeq" id="WP_353933119.1">
    <property type="nucleotide sequence ID" value="NZ_CP150886.1"/>
</dbReference>
<reference evidence="1 2" key="1">
    <citation type="submission" date="2024-04" db="EMBL/GenBank/DDBJ databases">
        <title>Okeanomitos corallinicola gen. &amp; sp. nov. (Nostocales, Cyanobacteria), a new toxic marine heterocyst-forming cyanobacterium from a coral reef.</title>
        <authorList>
            <person name="Li H."/>
            <person name="Li R."/>
            <person name="Kang J."/>
            <person name="Hii K.S."/>
            <person name="Mohamed H.F."/>
            <person name="Xu X."/>
            <person name="Luo Z."/>
        </authorList>
    </citation>
    <scope>NUCLEOTIDE SEQUENCE [LARGE SCALE GENOMIC DNA]</scope>
    <source>
        <strain evidence="1 2">TIOX110</strain>
    </source>
</reference>
<protein>
    <submittedName>
        <fullName evidence="1">DUF6527 family protein</fullName>
    </submittedName>
</protein>
<evidence type="ECO:0000313" key="2">
    <source>
        <dbReference type="Proteomes" id="UP001483337"/>
    </source>
</evidence>
<proteinExistence type="predicted"/>
<dbReference type="Proteomes" id="UP001483337">
    <property type="component" value="Chromosome"/>
</dbReference>
<dbReference type="EMBL" id="CP150886">
    <property type="protein sequence ID" value="WZB90225.1"/>
    <property type="molecule type" value="Genomic_DNA"/>
</dbReference>
<sequence length="27" mass="3250">MKQLNDCHCHFWVRQGIVEWCTDSGQK</sequence>
<gene>
    <name evidence="1" type="ORF">WJM97_06365</name>
</gene>
<name>A0ABZ2V0Z0_9CYAN</name>
<keyword evidence="2" id="KW-1185">Reference proteome</keyword>
<accession>A0ABZ2V0Z0</accession>
<evidence type="ECO:0000313" key="1">
    <source>
        <dbReference type="EMBL" id="WZB90225.1"/>
    </source>
</evidence>